<gene>
    <name evidence="1" type="ORF">L9F63_027365</name>
</gene>
<organism evidence="1 2">
    <name type="scientific">Diploptera punctata</name>
    <name type="common">Pacific beetle cockroach</name>
    <dbReference type="NCBI Taxonomy" id="6984"/>
    <lineage>
        <taxon>Eukaryota</taxon>
        <taxon>Metazoa</taxon>
        <taxon>Ecdysozoa</taxon>
        <taxon>Arthropoda</taxon>
        <taxon>Hexapoda</taxon>
        <taxon>Insecta</taxon>
        <taxon>Pterygota</taxon>
        <taxon>Neoptera</taxon>
        <taxon>Polyneoptera</taxon>
        <taxon>Dictyoptera</taxon>
        <taxon>Blattodea</taxon>
        <taxon>Blaberoidea</taxon>
        <taxon>Blaberidae</taxon>
        <taxon>Diplopterinae</taxon>
        <taxon>Diploptera</taxon>
    </lineage>
</organism>
<dbReference type="Proteomes" id="UP001233999">
    <property type="component" value="Unassembled WGS sequence"/>
</dbReference>
<evidence type="ECO:0000313" key="1">
    <source>
        <dbReference type="EMBL" id="KAJ9594653.1"/>
    </source>
</evidence>
<reference evidence="1" key="2">
    <citation type="submission" date="2023-05" db="EMBL/GenBank/DDBJ databases">
        <authorList>
            <person name="Fouks B."/>
        </authorList>
    </citation>
    <scope>NUCLEOTIDE SEQUENCE</scope>
    <source>
        <strain evidence="1">Stay&amp;Tobe</strain>
        <tissue evidence="1">Testes</tissue>
    </source>
</reference>
<proteinExistence type="predicted"/>
<dbReference type="AlphaFoldDB" id="A0AAD8AB12"/>
<feature type="non-terminal residue" evidence="1">
    <location>
        <position position="1"/>
    </location>
</feature>
<keyword evidence="2" id="KW-1185">Reference proteome</keyword>
<accession>A0AAD8AB12</accession>
<feature type="non-terminal residue" evidence="1">
    <location>
        <position position="79"/>
    </location>
</feature>
<comment type="caution">
    <text evidence="1">The sequence shown here is derived from an EMBL/GenBank/DDBJ whole genome shotgun (WGS) entry which is preliminary data.</text>
</comment>
<sequence>RYRKTRYNYSANIRKIYGRFEHPSASLQSTFVMKSVLRSKNKKKNTLNSSVQNLLYCVELRHKLIFRCFRQTSIQPFCT</sequence>
<name>A0AAD8AB12_DIPPU</name>
<evidence type="ECO:0000313" key="2">
    <source>
        <dbReference type="Proteomes" id="UP001233999"/>
    </source>
</evidence>
<reference evidence="1" key="1">
    <citation type="journal article" date="2023" name="IScience">
        <title>Live-bearing cockroach genome reveals convergent evolutionary mechanisms linked to viviparity in insects and beyond.</title>
        <authorList>
            <person name="Fouks B."/>
            <person name="Harrison M.C."/>
            <person name="Mikhailova A.A."/>
            <person name="Marchal E."/>
            <person name="English S."/>
            <person name="Carruthers M."/>
            <person name="Jennings E.C."/>
            <person name="Chiamaka E.L."/>
            <person name="Frigard R.A."/>
            <person name="Pippel M."/>
            <person name="Attardo G.M."/>
            <person name="Benoit J.B."/>
            <person name="Bornberg-Bauer E."/>
            <person name="Tobe S.S."/>
        </authorList>
    </citation>
    <scope>NUCLEOTIDE SEQUENCE</scope>
    <source>
        <strain evidence="1">Stay&amp;Tobe</strain>
    </source>
</reference>
<protein>
    <submittedName>
        <fullName evidence="1">Uncharacterized protein</fullName>
    </submittedName>
</protein>
<dbReference type="EMBL" id="JASPKZ010002747">
    <property type="protein sequence ID" value="KAJ9594653.1"/>
    <property type="molecule type" value="Genomic_DNA"/>
</dbReference>